<dbReference type="Gene3D" id="3.40.1390.30">
    <property type="entry name" value="NIF3 (NGG1p interacting factor 3)-like"/>
    <property type="match status" value="2"/>
</dbReference>
<dbReference type="Pfam" id="PF01784">
    <property type="entry name" value="DUF34_NIF3"/>
    <property type="match status" value="1"/>
</dbReference>
<protein>
    <recommendedName>
        <fullName evidence="2 4">GTP cyclohydrolase 1 type 2 homolog</fullName>
    </recommendedName>
</protein>
<name>A0ABY8EL60_9FIRM</name>
<evidence type="ECO:0000256" key="2">
    <source>
        <dbReference type="ARBA" id="ARBA00022112"/>
    </source>
</evidence>
<dbReference type="NCBIfam" id="TIGR00486">
    <property type="entry name" value="YbgI_SA1388"/>
    <property type="match status" value="1"/>
</dbReference>
<accession>A0ABY8EL60</accession>
<evidence type="ECO:0000313" key="5">
    <source>
        <dbReference type="EMBL" id="WFD12105.1"/>
    </source>
</evidence>
<dbReference type="PANTHER" id="PTHR13799">
    <property type="entry name" value="NGG1 INTERACTING FACTOR 3"/>
    <property type="match status" value="1"/>
</dbReference>
<evidence type="ECO:0000256" key="4">
    <source>
        <dbReference type="PIRNR" id="PIRNR037489"/>
    </source>
</evidence>
<dbReference type="InterPro" id="IPR002678">
    <property type="entry name" value="DUF34/NIF3"/>
</dbReference>
<gene>
    <name evidence="5" type="ORF">P4S50_08500</name>
</gene>
<dbReference type="RefSeq" id="WP_277734387.1">
    <property type="nucleotide sequence ID" value="NZ_CP120733.1"/>
</dbReference>
<dbReference type="InterPro" id="IPR015867">
    <property type="entry name" value="N-reg_PII/ATP_PRibTrfase_C"/>
</dbReference>
<dbReference type="Gene3D" id="3.30.70.120">
    <property type="match status" value="1"/>
</dbReference>
<dbReference type="Proteomes" id="UP001222800">
    <property type="component" value="Chromosome"/>
</dbReference>
<proteinExistence type="inferred from homology"/>
<dbReference type="PIRSF" id="PIRSF037489">
    <property type="entry name" value="UCP037489_NIF3_YqfO"/>
    <property type="match status" value="1"/>
</dbReference>
<dbReference type="EMBL" id="CP120733">
    <property type="protein sequence ID" value="WFD12105.1"/>
    <property type="molecule type" value="Genomic_DNA"/>
</dbReference>
<comment type="similarity">
    <text evidence="1 4">Belongs to the GTP cyclohydrolase I type 2/NIF3 family.</text>
</comment>
<keyword evidence="6" id="KW-1185">Reference proteome</keyword>
<evidence type="ECO:0000256" key="3">
    <source>
        <dbReference type="ARBA" id="ARBA00022723"/>
    </source>
</evidence>
<dbReference type="InterPro" id="IPR017221">
    <property type="entry name" value="DUF34/NIF3_bac"/>
</dbReference>
<reference evidence="5 6" key="1">
    <citation type="submission" date="2023-03" db="EMBL/GenBank/DDBJ databases">
        <title>Complete genome sequence of Tepidibacter sp. SWIR-1, isolated from a deep-sea hydrothermal vent.</title>
        <authorList>
            <person name="Li X."/>
        </authorList>
    </citation>
    <scope>NUCLEOTIDE SEQUENCE [LARGE SCALE GENOMIC DNA]</scope>
    <source>
        <strain evidence="5 6">SWIR-1</strain>
    </source>
</reference>
<dbReference type="PANTHER" id="PTHR13799:SF14">
    <property type="entry name" value="GTP CYCLOHYDROLASE 1 TYPE 2 HOMOLOG"/>
    <property type="match status" value="1"/>
</dbReference>
<organism evidence="5 6">
    <name type="scientific">Tepidibacter hydrothermalis</name>
    <dbReference type="NCBI Taxonomy" id="3036126"/>
    <lineage>
        <taxon>Bacteria</taxon>
        <taxon>Bacillati</taxon>
        <taxon>Bacillota</taxon>
        <taxon>Clostridia</taxon>
        <taxon>Peptostreptococcales</taxon>
        <taxon>Peptostreptococcaceae</taxon>
        <taxon>Tepidibacter</taxon>
    </lineage>
</organism>
<evidence type="ECO:0000313" key="6">
    <source>
        <dbReference type="Proteomes" id="UP001222800"/>
    </source>
</evidence>
<sequence length="366" mass="41258">MYIKDIVKIFENKYPKSLAYNWDNVGLIIGNEMDSVSKIMLTLEATQAVIDEAVENKVDLIITHHPFIFKGLKKINTSTTKGTDIYKLIRNKISVYSAHTNFDIAYDGLNDEIAKRLDLKDVLVLDTTYDQKLYKIAVYVPVSHQECIRKTMADMGCGNIGNYSDCSFTFEGVGRFKPLNESNPYIGIKNEIETVEEVKIESICEESKLSEAINNIIKAHPYEEVAYDIYELKNKGKKYGLGRIGQLKNSMKFKELSEIVKKSLNINEIRVTGNLEDDVNKIAIVSGSGSEFINNAYNMGADVLITGDVKYHDAQNALELGIKVIDAGHFGSENIFSDIVEEYLQNKFENIEVLKSKSNINPFVTI</sequence>
<keyword evidence="3 4" id="KW-0479">Metal-binding</keyword>
<dbReference type="SUPFAM" id="SSF102705">
    <property type="entry name" value="NIF3 (NGG1p interacting factor 3)-like"/>
    <property type="match status" value="1"/>
</dbReference>
<dbReference type="InterPro" id="IPR036069">
    <property type="entry name" value="DUF34/NIF3_sf"/>
</dbReference>
<evidence type="ECO:0000256" key="1">
    <source>
        <dbReference type="ARBA" id="ARBA00006964"/>
    </source>
</evidence>